<feature type="non-terminal residue" evidence="1">
    <location>
        <position position="1"/>
    </location>
</feature>
<sequence length="88" mass="9829">HDEVTLDELMNFVYVASKRKAGAADGFNDDTVMAMMFAYHGAKLYPCVRPAAEAKQETKKSEDPDTKKSWALFRKKLMTAGNKQGTIL</sequence>
<evidence type="ECO:0008006" key="2">
    <source>
        <dbReference type="Google" id="ProtNLM"/>
    </source>
</evidence>
<name>X0Y8X9_9ZZZZ</name>
<protein>
    <recommendedName>
        <fullName evidence="2">Terminase large subunit gp17-like C-terminal domain-containing protein</fullName>
    </recommendedName>
</protein>
<reference evidence="1" key="1">
    <citation type="journal article" date="2014" name="Front. Microbiol.">
        <title>High frequency of phylogenetically diverse reductive dehalogenase-homologous genes in deep subseafloor sedimentary metagenomes.</title>
        <authorList>
            <person name="Kawai M."/>
            <person name="Futagami T."/>
            <person name="Toyoda A."/>
            <person name="Takaki Y."/>
            <person name="Nishi S."/>
            <person name="Hori S."/>
            <person name="Arai W."/>
            <person name="Tsubouchi T."/>
            <person name="Morono Y."/>
            <person name="Uchiyama I."/>
            <person name="Ito T."/>
            <person name="Fujiyama A."/>
            <person name="Inagaki F."/>
            <person name="Takami H."/>
        </authorList>
    </citation>
    <scope>NUCLEOTIDE SEQUENCE</scope>
    <source>
        <strain evidence="1">Expedition CK06-06</strain>
    </source>
</reference>
<accession>X0Y8X9</accession>
<gene>
    <name evidence="1" type="ORF">S01H1_80101</name>
</gene>
<organism evidence="1">
    <name type="scientific">marine sediment metagenome</name>
    <dbReference type="NCBI Taxonomy" id="412755"/>
    <lineage>
        <taxon>unclassified sequences</taxon>
        <taxon>metagenomes</taxon>
        <taxon>ecological metagenomes</taxon>
    </lineage>
</organism>
<dbReference type="EMBL" id="BARS01054059">
    <property type="protein sequence ID" value="GAG45183.1"/>
    <property type="molecule type" value="Genomic_DNA"/>
</dbReference>
<proteinExistence type="predicted"/>
<comment type="caution">
    <text evidence="1">The sequence shown here is derived from an EMBL/GenBank/DDBJ whole genome shotgun (WGS) entry which is preliminary data.</text>
</comment>
<dbReference type="AlphaFoldDB" id="X0Y8X9"/>
<evidence type="ECO:0000313" key="1">
    <source>
        <dbReference type="EMBL" id="GAG45183.1"/>
    </source>
</evidence>
<dbReference type="Gene3D" id="3.30.420.240">
    <property type="match status" value="1"/>
</dbReference>